<feature type="compositionally biased region" description="Polar residues" evidence="1">
    <location>
        <begin position="11"/>
        <end position="30"/>
    </location>
</feature>
<dbReference type="RefSeq" id="XP_030989424.1">
    <property type="nucleotide sequence ID" value="XM_031133246.1"/>
</dbReference>
<dbReference type="Proteomes" id="UP000319257">
    <property type="component" value="Unassembled WGS sequence"/>
</dbReference>
<keyword evidence="2" id="KW-0812">Transmembrane</keyword>
<feature type="compositionally biased region" description="Basic residues" evidence="1">
    <location>
        <begin position="120"/>
        <end position="131"/>
    </location>
</feature>
<keyword evidence="2" id="KW-0472">Membrane</keyword>
<reference evidence="3 4" key="1">
    <citation type="submission" date="2019-06" db="EMBL/GenBank/DDBJ databases">
        <title>Draft genome sequence of the filamentous fungus Phialemoniopsis curvata isolated from diesel fuel.</title>
        <authorList>
            <person name="Varaljay V.A."/>
            <person name="Lyon W.J."/>
            <person name="Crouch A.L."/>
            <person name="Drake C.E."/>
            <person name="Hollomon J.M."/>
            <person name="Nadeau L.J."/>
            <person name="Nunn H.S."/>
            <person name="Stevenson B.S."/>
            <person name="Bojanowski C.L."/>
            <person name="Crookes-Goodson W.J."/>
        </authorList>
    </citation>
    <scope>NUCLEOTIDE SEQUENCE [LARGE SCALE GENOMIC DNA]</scope>
    <source>
        <strain evidence="3 4">D216</strain>
    </source>
</reference>
<feature type="transmembrane region" description="Helical" evidence="2">
    <location>
        <begin position="201"/>
        <end position="228"/>
    </location>
</feature>
<dbReference type="GeneID" id="41978056"/>
<protein>
    <submittedName>
        <fullName evidence="3">Uncharacterized protein</fullName>
    </submittedName>
</protein>
<name>A0A507AK23_9PEZI</name>
<comment type="caution">
    <text evidence="3">The sequence shown here is derived from an EMBL/GenBank/DDBJ whole genome shotgun (WGS) entry which is preliminary data.</text>
</comment>
<evidence type="ECO:0000256" key="2">
    <source>
        <dbReference type="SAM" id="Phobius"/>
    </source>
</evidence>
<dbReference type="AlphaFoldDB" id="A0A507AK23"/>
<evidence type="ECO:0000313" key="4">
    <source>
        <dbReference type="Proteomes" id="UP000319257"/>
    </source>
</evidence>
<keyword evidence="4" id="KW-1185">Reference proteome</keyword>
<dbReference type="EMBL" id="SKBQ01000087">
    <property type="protein sequence ID" value="TPX07713.1"/>
    <property type="molecule type" value="Genomic_DNA"/>
</dbReference>
<proteinExistence type="predicted"/>
<evidence type="ECO:0000256" key="1">
    <source>
        <dbReference type="SAM" id="MobiDB-lite"/>
    </source>
</evidence>
<sequence>MKGLDKMFFSQRLTTAPPSELPSSATPVKTTRSEMAKDAPELLGTPCALAAERAKERSLVIKRKNPVVTEAEKEYPNKKLHQERLRHPQRQGLKRPMEITQIGLRVSAKLREKRDPLQRHERKSQARKARACKACPGPRHREAHPPAGDQDAVETHPQQHLAECLHLLLEREGMKQIWTLSTLRASATKTRHWFAQHREEISFISLIEASVTIPFLIAAVAFYCYVLNYHWAAYDWVWEKI</sequence>
<feature type="region of interest" description="Disordered" evidence="1">
    <location>
        <begin position="1"/>
        <end position="41"/>
    </location>
</feature>
<evidence type="ECO:0000313" key="3">
    <source>
        <dbReference type="EMBL" id="TPX07713.1"/>
    </source>
</evidence>
<accession>A0A507AK23</accession>
<feature type="compositionally biased region" description="Basic and acidic residues" evidence="1">
    <location>
        <begin position="31"/>
        <end position="40"/>
    </location>
</feature>
<gene>
    <name evidence="3" type="ORF">E0L32_010609</name>
</gene>
<feature type="region of interest" description="Disordered" evidence="1">
    <location>
        <begin position="114"/>
        <end position="152"/>
    </location>
</feature>
<dbReference type="InParanoid" id="A0A507AK23"/>
<keyword evidence="2" id="KW-1133">Transmembrane helix</keyword>
<organism evidence="3 4">
    <name type="scientific">Thyridium curvatum</name>
    <dbReference type="NCBI Taxonomy" id="1093900"/>
    <lineage>
        <taxon>Eukaryota</taxon>
        <taxon>Fungi</taxon>
        <taxon>Dikarya</taxon>
        <taxon>Ascomycota</taxon>
        <taxon>Pezizomycotina</taxon>
        <taxon>Sordariomycetes</taxon>
        <taxon>Sordariomycetidae</taxon>
        <taxon>Thyridiales</taxon>
        <taxon>Thyridiaceae</taxon>
        <taxon>Thyridium</taxon>
    </lineage>
</organism>